<keyword evidence="4" id="KW-1185">Reference proteome</keyword>
<feature type="region of interest" description="Disordered" evidence="2">
    <location>
        <begin position="146"/>
        <end position="187"/>
    </location>
</feature>
<dbReference type="InterPro" id="IPR004345">
    <property type="entry name" value="TB2_DP1_HVA22"/>
</dbReference>
<dbReference type="EMBL" id="JABWDY010017672">
    <property type="protein sequence ID" value="KAF5195200.1"/>
    <property type="molecule type" value="Genomic_DNA"/>
</dbReference>
<evidence type="ECO:0000313" key="4">
    <source>
        <dbReference type="Proteomes" id="UP000554482"/>
    </source>
</evidence>
<dbReference type="Pfam" id="PF03134">
    <property type="entry name" value="TB2_DP1_HVA22"/>
    <property type="match status" value="1"/>
</dbReference>
<protein>
    <recommendedName>
        <fullName evidence="1">HVA22-like protein</fullName>
    </recommendedName>
</protein>
<comment type="caution">
    <text evidence="3">The sequence shown here is derived from an EMBL/GenBank/DDBJ whole genome shotgun (WGS) entry which is preliminary data.</text>
</comment>
<comment type="similarity">
    <text evidence="1">Belongs to the DP1 family.</text>
</comment>
<sequence length="243" mass="28601">MLGDFITRFLIMILGYAYPAFECYKTVEKNKVEIEQLRFWCQYWIIIATLTVAERFGDIFVSWLPMYGEMKLAFIIYLWSSKTKGTSYVYETFLRPYIAMYETDIDRNLMEFKAGAWDWATFTWQYCVANGQATFNRTLQYLAAQSTRRKENRAQKGNYQHPSNRQPDRQKTQQQQQSDKSRRPSSIKLMVSQVQKTELVQEHLPTVDLDHTEDHPTVAPKSDIAESIRAARIRLKRSSPPHN</sequence>
<dbReference type="GO" id="GO:0016020">
    <property type="term" value="C:membrane"/>
    <property type="evidence" value="ECO:0007669"/>
    <property type="project" value="UniProtKB-SubCell"/>
</dbReference>
<dbReference type="PANTHER" id="PTHR12300">
    <property type="entry name" value="HVA22-LIKE PROTEINS"/>
    <property type="match status" value="1"/>
</dbReference>
<name>A0A7J6WF07_THATH</name>
<evidence type="ECO:0000313" key="3">
    <source>
        <dbReference type="EMBL" id="KAF5195200.1"/>
    </source>
</evidence>
<gene>
    <name evidence="3" type="ORF">FRX31_015212</name>
</gene>
<proteinExistence type="inferred from homology"/>
<dbReference type="OrthoDB" id="434647at2759"/>
<dbReference type="PANTHER" id="PTHR12300:SF162">
    <property type="entry name" value="HVA22-LIKE PROTEIN J"/>
    <property type="match status" value="1"/>
</dbReference>
<dbReference type="AlphaFoldDB" id="A0A7J6WF07"/>
<accession>A0A7J6WF07</accession>
<reference evidence="3 4" key="1">
    <citation type="submission" date="2020-06" db="EMBL/GenBank/DDBJ databases">
        <title>Transcriptomic and genomic resources for Thalictrum thalictroides and T. hernandezii: Facilitating candidate gene discovery in an emerging model plant lineage.</title>
        <authorList>
            <person name="Arias T."/>
            <person name="Riano-Pachon D.M."/>
            <person name="Di Stilio V.S."/>
        </authorList>
    </citation>
    <scope>NUCLEOTIDE SEQUENCE [LARGE SCALE GENOMIC DNA]</scope>
    <source>
        <strain evidence="4">cv. WT478/WT964</strain>
        <tissue evidence="3">Leaves</tissue>
    </source>
</reference>
<comment type="subcellular location">
    <subcellularLocation>
        <location evidence="1">Membrane</location>
        <topology evidence="1">Multi-pass membrane protein</topology>
    </subcellularLocation>
</comment>
<evidence type="ECO:0000256" key="2">
    <source>
        <dbReference type="SAM" id="MobiDB-lite"/>
    </source>
</evidence>
<feature type="compositionally biased region" description="Polar residues" evidence="2">
    <location>
        <begin position="155"/>
        <end position="164"/>
    </location>
</feature>
<dbReference type="Proteomes" id="UP000554482">
    <property type="component" value="Unassembled WGS sequence"/>
</dbReference>
<evidence type="ECO:0000256" key="1">
    <source>
        <dbReference type="RuleBase" id="RU362006"/>
    </source>
</evidence>
<feature type="region of interest" description="Disordered" evidence="2">
    <location>
        <begin position="205"/>
        <end position="226"/>
    </location>
</feature>
<organism evidence="3 4">
    <name type="scientific">Thalictrum thalictroides</name>
    <name type="common">Rue-anemone</name>
    <name type="synonym">Anemone thalictroides</name>
    <dbReference type="NCBI Taxonomy" id="46969"/>
    <lineage>
        <taxon>Eukaryota</taxon>
        <taxon>Viridiplantae</taxon>
        <taxon>Streptophyta</taxon>
        <taxon>Embryophyta</taxon>
        <taxon>Tracheophyta</taxon>
        <taxon>Spermatophyta</taxon>
        <taxon>Magnoliopsida</taxon>
        <taxon>Ranunculales</taxon>
        <taxon>Ranunculaceae</taxon>
        <taxon>Thalictroideae</taxon>
        <taxon>Thalictrum</taxon>
    </lineage>
</organism>